<proteinExistence type="predicted"/>
<reference evidence="2" key="1">
    <citation type="submission" date="2020-09" db="EMBL/GenBank/DDBJ databases">
        <title>Desulfogranum mesoprofundum gen. nov., sp. nov., a novel mesophilic, sulfate-reducing chemolithoautotroph isolated from a deep-sea hydrothermal vent chimney in the Suiyo Seamount.</title>
        <authorList>
            <person name="Hashimoto Y."/>
            <person name="Nakagawa S."/>
        </authorList>
    </citation>
    <scope>NUCLEOTIDE SEQUENCE</scope>
    <source>
        <strain evidence="2">KT2</strain>
    </source>
</reference>
<protein>
    <recommendedName>
        <fullName evidence="4">CARDB domain-containing protein</fullName>
    </recommendedName>
</protein>
<dbReference type="Proteomes" id="UP000826725">
    <property type="component" value="Chromosome"/>
</dbReference>
<sequence>MFMLLIRCLIPVIIFTFNISKGDGQLLAAGKKQASALLSHGSDKKKKMSRQEMLPDILVKDLKLDSKCRLTILIKNSGKKRISSADLRLNRLLVRMGKKKIILPVSKYDPRGVLAVPDRLLSVKTGILIEKPVSLTAVVDSTEIIRESNEINNELRKKITPVCSGKETSKLQRYSSTENEKKSGGKSSRTHPLPRGSDGIKPVKALPTIPPLEISSIKKKRNEIIVIIKKKGKAKLTNEQLSSARLVISAQKNHKTWPFVKVDRSLRHLNGPQGQVEFHSGIHLTQPAKVEVRITGRGLTIQRSVYLKPSMRLPETPDSGEAFVQQKKKRSSKKRIKFPTASIAAADQMTGDNRTTALGSSLLDRLPGMKILYFKEKKDTTGLVFQPGDNSSSPDSMTIVAGEVVPLKWSVELHDVNNVETFIEGGSLLSPVRTGAYHTASDGTRTYDGEYSFHPTQDTRYILTAKAQSNSANVTGTITESREFTVRVRRPDLTVLPPVIDSESMTARILARNDGDGDFLESPVSVRYEIRAIRPHSSNQVSNSVFSSEPVAIAPGETVELGTISLNEFRDILLDYPTMQIDVSLYYPHYPVLIAGTDLQHFLHNWETRTIELSHSLLSLLTPLTTIEIELNNYLPERGGLPEIRDDSRMNFTIEGITGGGEYTFDIPSPVYVVRESRRVSGTHHTINIESRYAIYIDHITSANGVIQIRDGKIVIHIEFPNSGSSEIKLGRVSGGNFDDEAIPDIDLESFSVDVALTPTVSSGTLSYGAIDINVPVIDARVSGSFHGLNGFIRIFLRDYVTNTVRNQLNTILNSASVKTMIKSGLASVVNFGRSPVPHVVRVRGVGDTITIYYH</sequence>
<evidence type="ECO:0008006" key="4">
    <source>
        <dbReference type="Google" id="ProtNLM"/>
    </source>
</evidence>
<keyword evidence="3" id="KW-1185">Reference proteome</keyword>
<evidence type="ECO:0000256" key="1">
    <source>
        <dbReference type="SAM" id="MobiDB-lite"/>
    </source>
</evidence>
<dbReference type="AlphaFoldDB" id="A0A8D5FIJ1"/>
<feature type="region of interest" description="Disordered" evidence="1">
    <location>
        <begin position="166"/>
        <end position="204"/>
    </location>
</feature>
<dbReference type="KEGG" id="dbk:DGMP_19390"/>
<dbReference type="EMBL" id="AP024086">
    <property type="protein sequence ID" value="BCL61246.1"/>
    <property type="molecule type" value="Genomic_DNA"/>
</dbReference>
<evidence type="ECO:0000313" key="2">
    <source>
        <dbReference type="EMBL" id="BCL61246.1"/>
    </source>
</evidence>
<accession>A0A8D5FIJ1</accession>
<organism evidence="2 3">
    <name type="scientific">Desulfomarina profundi</name>
    <dbReference type="NCBI Taxonomy" id="2772557"/>
    <lineage>
        <taxon>Bacteria</taxon>
        <taxon>Pseudomonadati</taxon>
        <taxon>Thermodesulfobacteriota</taxon>
        <taxon>Desulfobulbia</taxon>
        <taxon>Desulfobulbales</taxon>
        <taxon>Desulfobulbaceae</taxon>
        <taxon>Desulfomarina</taxon>
    </lineage>
</organism>
<evidence type="ECO:0000313" key="3">
    <source>
        <dbReference type="Proteomes" id="UP000826725"/>
    </source>
</evidence>
<gene>
    <name evidence="2" type="ORF">DGMP_19390</name>
</gene>
<name>A0A8D5FIJ1_9BACT</name>